<evidence type="ECO:0000256" key="2">
    <source>
        <dbReference type="ARBA" id="ARBA00007935"/>
    </source>
</evidence>
<feature type="transmembrane region" description="Helical" evidence="8">
    <location>
        <begin position="136"/>
        <end position="155"/>
    </location>
</feature>
<evidence type="ECO:0000256" key="8">
    <source>
        <dbReference type="SAM" id="Phobius"/>
    </source>
</evidence>
<evidence type="ECO:0000256" key="3">
    <source>
        <dbReference type="ARBA" id="ARBA00022448"/>
    </source>
</evidence>
<dbReference type="RefSeq" id="WP_246167234.1">
    <property type="nucleotide sequence ID" value="NZ_BAAALV010000002.1"/>
</dbReference>
<feature type="transmembrane region" description="Helical" evidence="8">
    <location>
        <begin position="112"/>
        <end position="130"/>
    </location>
</feature>
<keyword evidence="6 8" id="KW-1133">Transmembrane helix</keyword>
<feature type="transmembrane region" description="Helical" evidence="8">
    <location>
        <begin position="323"/>
        <end position="343"/>
    </location>
</feature>
<evidence type="ECO:0000313" key="9">
    <source>
        <dbReference type="EMBL" id="GAA1908905.1"/>
    </source>
</evidence>
<evidence type="ECO:0000256" key="5">
    <source>
        <dbReference type="ARBA" id="ARBA00022692"/>
    </source>
</evidence>
<dbReference type="CDD" id="cd06550">
    <property type="entry name" value="TM_ABC_iron-siderophores_like"/>
    <property type="match status" value="1"/>
</dbReference>
<proteinExistence type="inferred from homology"/>
<accession>A0ABP5AB22</accession>
<dbReference type="InterPro" id="IPR006311">
    <property type="entry name" value="TAT_signal"/>
</dbReference>
<dbReference type="InterPro" id="IPR037294">
    <property type="entry name" value="ABC_BtuC-like"/>
</dbReference>
<sequence>MTISKSSPPRTRTLSLGPVLLRCRRRTLMTGVVLAAAAVVLGLAGMQTGTIALAFGDVLGAVFGQGENRSVKVVQKIRLPRTLTALGVGACLGAAGATFQSISRNALGSPDIIGFTTGAATGAVAQIVLFDAGPGATALAAVAGGLLAAGIVYLLSLNGGITGGYRLVLVGIGVGAMLTAVNTILLAKGDSDLAAQAHLWLSGSLAARTWGHAVPVLAAVVILLPVLLALSRNLNQMEMGDDAARALGIRTERTRILAMAAAVGLTAVATAAAGPIVFVALAAPQLASRLTRSPGVHLGTGALMGAVLVAGSDLLSQRLPIQAAVPIGLMTGLVGGVYLLWLLTRSKQV</sequence>
<keyword evidence="4" id="KW-1003">Cell membrane</keyword>
<keyword evidence="7 8" id="KW-0472">Membrane</keyword>
<evidence type="ECO:0000256" key="4">
    <source>
        <dbReference type="ARBA" id="ARBA00022475"/>
    </source>
</evidence>
<dbReference type="Gene3D" id="1.10.3470.10">
    <property type="entry name" value="ABC transporter involved in vitamin B12 uptake, BtuC"/>
    <property type="match status" value="1"/>
</dbReference>
<evidence type="ECO:0000256" key="1">
    <source>
        <dbReference type="ARBA" id="ARBA00004651"/>
    </source>
</evidence>
<comment type="subcellular location">
    <subcellularLocation>
        <location evidence="1">Cell membrane</location>
        <topology evidence="1">Multi-pass membrane protein</topology>
    </subcellularLocation>
</comment>
<feature type="transmembrane region" description="Helical" evidence="8">
    <location>
        <begin position="209"/>
        <end position="230"/>
    </location>
</feature>
<dbReference type="PANTHER" id="PTHR30472:SF24">
    <property type="entry name" value="FERRIC ENTEROBACTIN TRANSPORT SYSTEM PERMEASE PROTEIN FEPG"/>
    <property type="match status" value="1"/>
</dbReference>
<dbReference type="SUPFAM" id="SSF81345">
    <property type="entry name" value="ABC transporter involved in vitamin B12 uptake, BtuC"/>
    <property type="match status" value="1"/>
</dbReference>
<dbReference type="PROSITE" id="PS51318">
    <property type="entry name" value="TAT"/>
    <property type="match status" value="1"/>
</dbReference>
<name>A0ABP5AB22_9MICC</name>
<evidence type="ECO:0000256" key="6">
    <source>
        <dbReference type="ARBA" id="ARBA00022989"/>
    </source>
</evidence>
<protein>
    <submittedName>
        <fullName evidence="9">Iron chelate uptake ABC transporter family permease subunit</fullName>
    </submittedName>
</protein>
<evidence type="ECO:0000256" key="7">
    <source>
        <dbReference type="ARBA" id="ARBA00023136"/>
    </source>
</evidence>
<keyword evidence="10" id="KW-1185">Reference proteome</keyword>
<dbReference type="Proteomes" id="UP001500784">
    <property type="component" value="Unassembled WGS sequence"/>
</dbReference>
<keyword evidence="5 8" id="KW-0812">Transmembrane</keyword>
<evidence type="ECO:0000313" key="10">
    <source>
        <dbReference type="Proteomes" id="UP001500784"/>
    </source>
</evidence>
<dbReference type="PANTHER" id="PTHR30472">
    <property type="entry name" value="FERRIC ENTEROBACTIN TRANSPORT SYSTEM PERMEASE PROTEIN"/>
    <property type="match status" value="1"/>
</dbReference>
<organism evidence="9 10">
    <name type="scientific">Arthrobacter gandavensis</name>
    <dbReference type="NCBI Taxonomy" id="169960"/>
    <lineage>
        <taxon>Bacteria</taxon>
        <taxon>Bacillati</taxon>
        <taxon>Actinomycetota</taxon>
        <taxon>Actinomycetes</taxon>
        <taxon>Micrococcales</taxon>
        <taxon>Micrococcaceae</taxon>
        <taxon>Arthrobacter</taxon>
    </lineage>
</organism>
<feature type="transmembrane region" description="Helical" evidence="8">
    <location>
        <begin position="167"/>
        <end position="189"/>
    </location>
</feature>
<feature type="transmembrane region" description="Helical" evidence="8">
    <location>
        <begin position="80"/>
        <end position="100"/>
    </location>
</feature>
<dbReference type="InterPro" id="IPR000522">
    <property type="entry name" value="ABC_transptr_permease_BtuC"/>
</dbReference>
<keyword evidence="3" id="KW-0813">Transport</keyword>
<gene>
    <name evidence="9" type="ORF">GCM10009688_11690</name>
</gene>
<comment type="caution">
    <text evidence="9">The sequence shown here is derived from an EMBL/GenBank/DDBJ whole genome shotgun (WGS) entry which is preliminary data.</text>
</comment>
<feature type="transmembrane region" description="Helical" evidence="8">
    <location>
        <begin position="256"/>
        <end position="283"/>
    </location>
</feature>
<reference evidence="10" key="1">
    <citation type="journal article" date="2019" name="Int. J. Syst. Evol. Microbiol.">
        <title>The Global Catalogue of Microorganisms (GCM) 10K type strain sequencing project: providing services to taxonomists for standard genome sequencing and annotation.</title>
        <authorList>
            <consortium name="The Broad Institute Genomics Platform"/>
            <consortium name="The Broad Institute Genome Sequencing Center for Infectious Disease"/>
            <person name="Wu L."/>
            <person name="Ma J."/>
        </authorList>
    </citation>
    <scope>NUCLEOTIDE SEQUENCE [LARGE SCALE GENOMIC DNA]</scope>
    <source>
        <strain evidence="10">JCM 13316</strain>
    </source>
</reference>
<dbReference type="EMBL" id="BAAALV010000002">
    <property type="protein sequence ID" value="GAA1908905.1"/>
    <property type="molecule type" value="Genomic_DNA"/>
</dbReference>
<comment type="similarity">
    <text evidence="2">Belongs to the binding-protein-dependent transport system permease family. FecCD subfamily.</text>
</comment>
<dbReference type="Pfam" id="PF01032">
    <property type="entry name" value="FecCD"/>
    <property type="match status" value="1"/>
</dbReference>